<feature type="transmembrane region" description="Helical" evidence="6">
    <location>
        <begin position="94"/>
        <end position="112"/>
    </location>
</feature>
<dbReference type="EMBL" id="GL876966">
    <property type="protein sequence ID" value="KLU81663.1"/>
    <property type="molecule type" value="Genomic_DNA"/>
</dbReference>
<dbReference type="eggNOG" id="KOG0254">
    <property type="taxonomic scope" value="Eukaryota"/>
</dbReference>
<dbReference type="GO" id="GO:0016020">
    <property type="term" value="C:membrane"/>
    <property type="evidence" value="ECO:0007669"/>
    <property type="project" value="UniProtKB-SubCell"/>
</dbReference>
<dbReference type="Gene3D" id="1.20.1250.20">
    <property type="entry name" value="MFS general substrate transporter like domains"/>
    <property type="match status" value="1"/>
</dbReference>
<dbReference type="Proteomes" id="UP000011715">
    <property type="component" value="Unassembled WGS sequence"/>
</dbReference>
<comment type="similarity">
    <text evidence="2">Belongs to the major facilitator superfamily. Sugar transporter (TC 2.A.1.1) family.</text>
</comment>
<keyword evidence="10" id="KW-1185">Reference proteome</keyword>
<sequence>MAKNRILQHLNRQLAVAFVVIAVSTFNYGFDNAGYSTTQAMEPFQRQFGEWDVTARMYRIPPYWLSLFNSLNFIGFAAGIIIGSPASQRWGRRWCMFAMSAWAIIPAIMAVTSTTREQIMAARVLNYIYIGMELAVVPVYQSEIMPREIRGFAVGSYQFSLMFGTLIVSAVCRGTSSIPDNGAWQIPFGLFFIVPVIVMVMIFLIPESPRWLLTKDRPEEARASLAKLRVGVVSDSEIDEQFEALRVALANEPEQGKFKELFQGKNLKRTGVVVAMNFFQQATGQAFVSTYGAVFIRDIGTVNPFTMVVINAIINLTVAFIGLYLVDRHGRR</sequence>
<evidence type="ECO:0000256" key="4">
    <source>
        <dbReference type="ARBA" id="ARBA00022989"/>
    </source>
</evidence>
<dbReference type="AlphaFoldDB" id="A0A0C4DLV1"/>
<comment type="subcellular location">
    <subcellularLocation>
        <location evidence="1">Membrane</location>
        <topology evidence="1">Multi-pass membrane protein</topology>
    </subcellularLocation>
</comment>
<feature type="transmembrane region" description="Helical" evidence="6">
    <location>
        <begin position="124"/>
        <end position="140"/>
    </location>
</feature>
<evidence type="ECO:0000256" key="5">
    <source>
        <dbReference type="ARBA" id="ARBA00023136"/>
    </source>
</evidence>
<dbReference type="EnsemblFungi" id="MAPG_00748T0">
    <property type="protein sequence ID" value="MAPG_00748T0"/>
    <property type="gene ID" value="MAPG_00748"/>
</dbReference>
<reference evidence="9" key="4">
    <citation type="journal article" date="2015" name="G3 (Bethesda)">
        <title>Genome sequences of three phytopathogenic species of the Magnaporthaceae family of fungi.</title>
        <authorList>
            <person name="Okagaki L.H."/>
            <person name="Nunes C.C."/>
            <person name="Sailsbery J."/>
            <person name="Clay B."/>
            <person name="Brown D."/>
            <person name="John T."/>
            <person name="Oh Y."/>
            <person name="Young N."/>
            <person name="Fitzgerald M."/>
            <person name="Haas B.J."/>
            <person name="Zeng Q."/>
            <person name="Young S."/>
            <person name="Adiconis X."/>
            <person name="Fan L."/>
            <person name="Levin J.Z."/>
            <person name="Mitchell T.K."/>
            <person name="Okubara P.A."/>
            <person name="Farman M.L."/>
            <person name="Kohn L.M."/>
            <person name="Birren B."/>
            <person name="Ma L.-J."/>
            <person name="Dean R.A."/>
        </authorList>
    </citation>
    <scope>NUCLEOTIDE SEQUENCE</scope>
    <source>
        <strain evidence="9">ATCC 64411 / 73-15</strain>
    </source>
</reference>
<dbReference type="SUPFAM" id="SSF103473">
    <property type="entry name" value="MFS general substrate transporter"/>
    <property type="match status" value="1"/>
</dbReference>
<dbReference type="VEuPathDB" id="FungiDB:MAPG_00748"/>
<evidence type="ECO:0000256" key="1">
    <source>
        <dbReference type="ARBA" id="ARBA00004141"/>
    </source>
</evidence>
<dbReference type="OrthoDB" id="6612291at2759"/>
<evidence type="ECO:0000256" key="2">
    <source>
        <dbReference type="ARBA" id="ARBA00010992"/>
    </source>
</evidence>
<dbReference type="EMBL" id="ADBL01000172">
    <property type="status" value="NOT_ANNOTATED_CDS"/>
    <property type="molecule type" value="Genomic_DNA"/>
</dbReference>
<feature type="transmembrane region" description="Helical" evidence="6">
    <location>
        <begin position="272"/>
        <end position="296"/>
    </location>
</feature>
<dbReference type="InterPro" id="IPR036259">
    <property type="entry name" value="MFS_trans_sf"/>
</dbReference>
<dbReference type="Pfam" id="PF00083">
    <property type="entry name" value="Sugar_tr"/>
    <property type="match status" value="1"/>
</dbReference>
<evidence type="ECO:0000256" key="6">
    <source>
        <dbReference type="SAM" id="Phobius"/>
    </source>
</evidence>
<gene>
    <name evidence="8" type="ORF">MAPG_00748</name>
</gene>
<proteinExistence type="inferred from homology"/>
<evidence type="ECO:0000313" key="10">
    <source>
        <dbReference type="Proteomes" id="UP000011715"/>
    </source>
</evidence>
<feature type="domain" description="Major facilitator superfamily (MFS) profile" evidence="7">
    <location>
        <begin position="17"/>
        <end position="332"/>
    </location>
</feature>
<reference evidence="8" key="3">
    <citation type="submission" date="2011-03" db="EMBL/GenBank/DDBJ databases">
        <title>Annotation of Magnaporthe poae ATCC 64411.</title>
        <authorList>
            <person name="Ma L.-J."/>
            <person name="Dead R."/>
            <person name="Young S.K."/>
            <person name="Zeng Q."/>
            <person name="Gargeya S."/>
            <person name="Fitzgerald M."/>
            <person name="Haas B."/>
            <person name="Abouelleil A."/>
            <person name="Alvarado L."/>
            <person name="Arachchi H.M."/>
            <person name="Berlin A."/>
            <person name="Brown A."/>
            <person name="Chapman S.B."/>
            <person name="Chen Z."/>
            <person name="Dunbar C."/>
            <person name="Freedman E."/>
            <person name="Gearin G."/>
            <person name="Gellesch M."/>
            <person name="Goldberg J."/>
            <person name="Griggs A."/>
            <person name="Gujja S."/>
            <person name="Heiman D."/>
            <person name="Howarth C."/>
            <person name="Larson L."/>
            <person name="Lui A."/>
            <person name="MacDonald P.J.P."/>
            <person name="Mehta T."/>
            <person name="Montmayeur A."/>
            <person name="Murphy C."/>
            <person name="Neiman D."/>
            <person name="Pearson M."/>
            <person name="Priest M."/>
            <person name="Roberts A."/>
            <person name="Saif S."/>
            <person name="Shea T."/>
            <person name="Shenoy N."/>
            <person name="Sisk P."/>
            <person name="Stolte C."/>
            <person name="Sykes S."/>
            <person name="Yandava C."/>
            <person name="Wortman J."/>
            <person name="Nusbaum C."/>
            <person name="Birren B."/>
        </authorList>
    </citation>
    <scope>NUCLEOTIDE SEQUENCE</scope>
    <source>
        <strain evidence="8">ATCC 64411</strain>
    </source>
</reference>
<dbReference type="InterPro" id="IPR020846">
    <property type="entry name" value="MFS_dom"/>
</dbReference>
<dbReference type="GO" id="GO:0005351">
    <property type="term" value="F:carbohydrate:proton symporter activity"/>
    <property type="evidence" value="ECO:0007669"/>
    <property type="project" value="TreeGrafter"/>
</dbReference>
<feature type="transmembrane region" description="Helical" evidence="6">
    <location>
        <begin position="63"/>
        <end position="82"/>
    </location>
</feature>
<evidence type="ECO:0000313" key="9">
    <source>
        <dbReference type="EnsemblFungi" id="MAPG_00748T0"/>
    </source>
</evidence>
<reference evidence="10" key="1">
    <citation type="submission" date="2010-05" db="EMBL/GenBank/DDBJ databases">
        <title>The genome sequence of Magnaporthe poae strain ATCC 64411.</title>
        <authorList>
            <person name="Ma L.-J."/>
            <person name="Dead R."/>
            <person name="Young S."/>
            <person name="Zeng Q."/>
            <person name="Koehrsen M."/>
            <person name="Alvarado L."/>
            <person name="Berlin A."/>
            <person name="Chapman S.B."/>
            <person name="Chen Z."/>
            <person name="Freedman E."/>
            <person name="Gellesch M."/>
            <person name="Goldberg J."/>
            <person name="Griggs A."/>
            <person name="Gujja S."/>
            <person name="Heilman E.R."/>
            <person name="Heiman D."/>
            <person name="Hepburn T."/>
            <person name="Howarth C."/>
            <person name="Jen D."/>
            <person name="Larson L."/>
            <person name="Mehta T."/>
            <person name="Neiman D."/>
            <person name="Pearson M."/>
            <person name="Roberts A."/>
            <person name="Saif S."/>
            <person name="Shea T."/>
            <person name="Shenoy N."/>
            <person name="Sisk P."/>
            <person name="Stolte C."/>
            <person name="Sykes S."/>
            <person name="Walk T."/>
            <person name="White J."/>
            <person name="Yandava C."/>
            <person name="Haas B."/>
            <person name="Nusbaum C."/>
            <person name="Birren B."/>
        </authorList>
    </citation>
    <scope>NUCLEOTIDE SEQUENCE [LARGE SCALE GENOMIC DNA]</scope>
    <source>
        <strain evidence="10">ATCC 64411 / 73-15</strain>
    </source>
</reference>
<dbReference type="PANTHER" id="PTHR48022:SF2">
    <property type="entry name" value="PLASTIDIC GLUCOSE TRANSPORTER 4"/>
    <property type="match status" value="1"/>
</dbReference>
<dbReference type="OMA" id="FAGSICI"/>
<reference evidence="8" key="2">
    <citation type="submission" date="2010-05" db="EMBL/GenBank/DDBJ databases">
        <title>The Genome Sequence of Magnaporthe poae strain ATCC 64411.</title>
        <authorList>
            <consortium name="The Broad Institute Genome Sequencing Platform"/>
            <consortium name="Broad Institute Genome Sequencing Center for Infectious Disease"/>
            <person name="Ma L.-J."/>
            <person name="Dead R."/>
            <person name="Young S."/>
            <person name="Zeng Q."/>
            <person name="Koehrsen M."/>
            <person name="Alvarado L."/>
            <person name="Berlin A."/>
            <person name="Chapman S.B."/>
            <person name="Chen Z."/>
            <person name="Freedman E."/>
            <person name="Gellesch M."/>
            <person name="Goldberg J."/>
            <person name="Griggs A."/>
            <person name="Gujja S."/>
            <person name="Heilman E.R."/>
            <person name="Heiman D."/>
            <person name="Hepburn T."/>
            <person name="Howarth C."/>
            <person name="Jen D."/>
            <person name="Larson L."/>
            <person name="Mehta T."/>
            <person name="Neiman D."/>
            <person name="Pearson M."/>
            <person name="Roberts A."/>
            <person name="Saif S."/>
            <person name="Shea T."/>
            <person name="Shenoy N."/>
            <person name="Sisk P."/>
            <person name="Stolte C."/>
            <person name="Sykes S."/>
            <person name="Walk T."/>
            <person name="White J."/>
            <person name="Yandava C."/>
            <person name="Haas B."/>
            <person name="Nusbaum C."/>
            <person name="Birren B."/>
        </authorList>
    </citation>
    <scope>NUCLEOTIDE SEQUENCE</scope>
    <source>
        <strain evidence="8">ATCC 64411</strain>
    </source>
</reference>
<protein>
    <recommendedName>
        <fullName evidence="7">Major facilitator superfamily (MFS) profile domain-containing protein</fullName>
    </recommendedName>
</protein>
<keyword evidence="5 6" id="KW-0472">Membrane</keyword>
<keyword evidence="3 6" id="KW-0812">Transmembrane</keyword>
<name>A0A0C4DLV1_MAGP6</name>
<feature type="transmembrane region" description="Helical" evidence="6">
    <location>
        <begin position="308"/>
        <end position="326"/>
    </location>
</feature>
<dbReference type="PROSITE" id="PS50850">
    <property type="entry name" value="MFS"/>
    <property type="match status" value="1"/>
</dbReference>
<keyword evidence="4 6" id="KW-1133">Transmembrane helix</keyword>
<accession>A0A0C4DLV1</accession>
<dbReference type="PANTHER" id="PTHR48022">
    <property type="entry name" value="PLASTIDIC GLUCOSE TRANSPORTER 4"/>
    <property type="match status" value="1"/>
</dbReference>
<evidence type="ECO:0000313" key="8">
    <source>
        <dbReference type="EMBL" id="KLU81663.1"/>
    </source>
</evidence>
<feature type="transmembrane region" description="Helical" evidence="6">
    <location>
        <begin position="12"/>
        <end position="30"/>
    </location>
</feature>
<organism evidence="9 10">
    <name type="scientific">Magnaporthiopsis poae (strain ATCC 64411 / 73-15)</name>
    <name type="common">Kentucky bluegrass fungus</name>
    <name type="synonym">Magnaporthe poae</name>
    <dbReference type="NCBI Taxonomy" id="644358"/>
    <lineage>
        <taxon>Eukaryota</taxon>
        <taxon>Fungi</taxon>
        <taxon>Dikarya</taxon>
        <taxon>Ascomycota</taxon>
        <taxon>Pezizomycotina</taxon>
        <taxon>Sordariomycetes</taxon>
        <taxon>Sordariomycetidae</taxon>
        <taxon>Magnaporthales</taxon>
        <taxon>Magnaporthaceae</taxon>
        <taxon>Magnaporthiopsis</taxon>
    </lineage>
</organism>
<dbReference type="InterPro" id="IPR005828">
    <property type="entry name" value="MFS_sugar_transport-like"/>
</dbReference>
<evidence type="ECO:0000256" key="3">
    <source>
        <dbReference type="ARBA" id="ARBA00022692"/>
    </source>
</evidence>
<feature type="transmembrane region" description="Helical" evidence="6">
    <location>
        <begin position="152"/>
        <end position="171"/>
    </location>
</feature>
<evidence type="ECO:0000259" key="7">
    <source>
        <dbReference type="PROSITE" id="PS50850"/>
    </source>
</evidence>
<feature type="transmembrane region" description="Helical" evidence="6">
    <location>
        <begin position="183"/>
        <end position="205"/>
    </location>
</feature>
<dbReference type="InterPro" id="IPR050360">
    <property type="entry name" value="MFS_Sugar_Transporters"/>
</dbReference>
<reference evidence="9" key="5">
    <citation type="submission" date="2015-06" db="UniProtKB">
        <authorList>
            <consortium name="EnsemblFungi"/>
        </authorList>
    </citation>
    <scope>IDENTIFICATION</scope>
    <source>
        <strain evidence="9">ATCC 64411</strain>
    </source>
</reference>